<organism evidence="1 2">
    <name type="scientific">Bacteroides fragilis</name>
    <dbReference type="NCBI Taxonomy" id="817"/>
    <lineage>
        <taxon>Bacteria</taxon>
        <taxon>Pseudomonadati</taxon>
        <taxon>Bacteroidota</taxon>
        <taxon>Bacteroidia</taxon>
        <taxon>Bacteroidales</taxon>
        <taxon>Bacteroidaceae</taxon>
        <taxon>Bacteroides</taxon>
    </lineage>
</organism>
<sequence>MNKRIIVNFLLGVVLVSSCTNEQFTDPPSMVSQTETPDIVLNVNEAVEDFDSFVSKLRSAGTIKLVTPDFTRIVRNNGADSCFQAEGSERLLLSNDSISMILTDQYIVFTSDLITEQNYKATTTQYYLVHKSKEYVAEYNKILTSEVNQLVKTRGLDEDSPKVVLHSNNAISINQALHLSETILEQPQMKNEVPFSGLSGMPETRSSRIGHRPKDVLRIWLIRHKGYSGFQHEVTWQQNDTRAMIKDLNPNVKVEFYTRYSNFTAGSDASKTLDEFRKWVKDSKSKGYDWSDRIDKDIFILISYGGYNENIVGLGALDTYKLDRESNPRAFGLSAMNPITAPKTLAHELGHILGAVHTDYTWWEGWWIFQIPQYDVMSYREFRRNLIRDPNNVRIVRNNLKISH</sequence>
<proteinExistence type="predicted"/>
<gene>
    <name evidence="1" type="primary">bft</name>
    <name evidence="1" type="ORF">FOC69_09920</name>
</gene>
<dbReference type="RefSeq" id="WP_005775999.1">
    <property type="nucleotide sequence ID" value="NZ_CP054003.1"/>
</dbReference>
<accession>A0AAP9NBP8</accession>
<dbReference type="AlphaFoldDB" id="A0AAP9NBP8"/>
<keyword evidence="1" id="KW-0378">Hydrolase</keyword>
<dbReference type="SUPFAM" id="SSF55486">
    <property type="entry name" value="Metalloproteases ('zincins'), catalytic domain"/>
    <property type="match status" value="1"/>
</dbReference>
<keyword evidence="1" id="KW-0645">Protease</keyword>
<keyword evidence="1" id="KW-0482">Metalloprotease</keyword>
<dbReference type="Proteomes" id="UP000501467">
    <property type="component" value="Chromosome"/>
</dbReference>
<evidence type="ECO:0000313" key="1">
    <source>
        <dbReference type="EMBL" id="QKH84656.1"/>
    </source>
</evidence>
<dbReference type="InterPro" id="IPR024079">
    <property type="entry name" value="MetalloPept_cat_dom_sf"/>
</dbReference>
<dbReference type="GO" id="GO:0008237">
    <property type="term" value="F:metallopeptidase activity"/>
    <property type="evidence" value="ECO:0007669"/>
    <property type="project" value="UniProtKB-KW"/>
</dbReference>
<dbReference type="Pfam" id="PF13688">
    <property type="entry name" value="Reprolysin_5"/>
    <property type="match status" value="1"/>
</dbReference>
<protein>
    <submittedName>
        <fullName evidence="1">Fragilysin family metalloproteinase</fullName>
        <ecNumber evidence="1">3.4.24.74</ecNumber>
    </submittedName>
</protein>
<evidence type="ECO:0000313" key="2">
    <source>
        <dbReference type="Proteomes" id="UP000501467"/>
    </source>
</evidence>
<dbReference type="NCBIfam" id="TIGR03935">
    <property type="entry name" value="fragilysin"/>
    <property type="match status" value="1"/>
</dbReference>
<dbReference type="EC" id="3.4.24.74" evidence="1"/>
<name>A0AAP9NBP8_BACFG</name>
<dbReference type="EMBL" id="CP054003">
    <property type="protein sequence ID" value="QKH84656.1"/>
    <property type="molecule type" value="Genomic_DNA"/>
</dbReference>
<dbReference type="Gene3D" id="3.40.390.10">
    <property type="entry name" value="Collagenase (Catalytic Domain)"/>
    <property type="match status" value="1"/>
</dbReference>
<reference evidence="1 2" key="1">
    <citation type="submission" date="2020-05" db="EMBL/GenBank/DDBJ databases">
        <title>FDA dAtabase for Regulatory Grade micrObial Sequences (FDA-ARGOS): Supporting development and validation of Infectious Disease Dx tests.</title>
        <authorList>
            <person name="Bojja K."/>
            <person name="Kessler A."/>
            <person name="Tallon L."/>
            <person name="Sadzewicz L."/>
            <person name="Zhao X."/>
            <person name="Vavikolanu K."/>
            <person name="Mehta A."/>
            <person name="Aluvathingal J."/>
            <person name="Nadendla S."/>
            <person name="Myers T."/>
            <person name="Yan Y."/>
            <person name="Sichtig H."/>
        </authorList>
    </citation>
    <scope>NUCLEOTIDE SEQUENCE [LARGE SCALE GENOMIC DNA]</scope>
    <source>
        <strain evidence="1 2">FDAARGOS_763</strain>
    </source>
</reference>
<dbReference type="InterPro" id="IPR001843">
    <property type="entry name" value="Fragilysin"/>
</dbReference>
<dbReference type="PROSITE" id="PS51257">
    <property type="entry name" value="PROKAR_LIPOPROTEIN"/>
    <property type="match status" value="1"/>
</dbReference>